<sequence>MLKKLIAVAIIIGCVFIWAQESERIEVKEMIPIKTPEEDNNNLQVEEINSGLYHPPYVSSEEGIEKSIIEERNEEFFLNEKP</sequence>
<comment type="caution">
    <text evidence="1">The sequence shown here is derived from an EMBL/GenBank/DDBJ whole genome shotgun (WGS) entry which is preliminary data.</text>
</comment>
<name>X1MJI8_9ZZZZ</name>
<organism evidence="1">
    <name type="scientific">marine sediment metagenome</name>
    <dbReference type="NCBI Taxonomy" id="412755"/>
    <lineage>
        <taxon>unclassified sequences</taxon>
        <taxon>metagenomes</taxon>
        <taxon>ecological metagenomes</taxon>
    </lineage>
</organism>
<feature type="non-terminal residue" evidence="1">
    <location>
        <position position="82"/>
    </location>
</feature>
<accession>X1MJI8</accession>
<evidence type="ECO:0000313" key="1">
    <source>
        <dbReference type="EMBL" id="GAI31817.1"/>
    </source>
</evidence>
<dbReference type="EMBL" id="BARV01015594">
    <property type="protein sequence ID" value="GAI31817.1"/>
    <property type="molecule type" value="Genomic_DNA"/>
</dbReference>
<reference evidence="1" key="1">
    <citation type="journal article" date="2014" name="Front. Microbiol.">
        <title>High frequency of phylogenetically diverse reductive dehalogenase-homologous genes in deep subseafloor sedimentary metagenomes.</title>
        <authorList>
            <person name="Kawai M."/>
            <person name="Futagami T."/>
            <person name="Toyoda A."/>
            <person name="Takaki Y."/>
            <person name="Nishi S."/>
            <person name="Hori S."/>
            <person name="Arai W."/>
            <person name="Tsubouchi T."/>
            <person name="Morono Y."/>
            <person name="Uchiyama I."/>
            <person name="Ito T."/>
            <person name="Fujiyama A."/>
            <person name="Inagaki F."/>
            <person name="Takami H."/>
        </authorList>
    </citation>
    <scope>NUCLEOTIDE SEQUENCE</scope>
    <source>
        <strain evidence="1">Expedition CK06-06</strain>
    </source>
</reference>
<gene>
    <name evidence="1" type="ORF">S06H3_26929</name>
</gene>
<dbReference type="AlphaFoldDB" id="X1MJI8"/>
<proteinExistence type="predicted"/>
<protein>
    <submittedName>
        <fullName evidence="1">Uncharacterized protein</fullName>
    </submittedName>
</protein>